<gene>
    <name evidence="1" type="ORF">FC96_GL002201</name>
</gene>
<proteinExistence type="predicted"/>
<name>A0A0R1HV67_9LACO</name>
<protein>
    <submittedName>
        <fullName evidence="1">Uncharacterized protein</fullName>
    </submittedName>
</protein>
<evidence type="ECO:0000313" key="2">
    <source>
        <dbReference type="Proteomes" id="UP000050911"/>
    </source>
</evidence>
<dbReference type="PATRIC" id="fig|1302272.5.peg.2251"/>
<comment type="caution">
    <text evidence="1">The sequence shown here is derived from an EMBL/GenBank/DDBJ whole genome shotgun (WGS) entry which is preliminary data.</text>
</comment>
<keyword evidence="2" id="KW-1185">Reference proteome</keyword>
<dbReference type="Proteomes" id="UP000050911">
    <property type="component" value="Unassembled WGS sequence"/>
</dbReference>
<reference evidence="1 2" key="1">
    <citation type="journal article" date="2015" name="Genome Announc.">
        <title>Expanding the biotechnology potential of lactobacilli through comparative genomics of 213 strains and associated genera.</title>
        <authorList>
            <person name="Sun Z."/>
            <person name="Harris H.M."/>
            <person name="McCann A."/>
            <person name="Guo C."/>
            <person name="Argimon S."/>
            <person name="Zhang W."/>
            <person name="Yang X."/>
            <person name="Jeffery I.B."/>
            <person name="Cooney J.C."/>
            <person name="Kagawa T.F."/>
            <person name="Liu W."/>
            <person name="Song Y."/>
            <person name="Salvetti E."/>
            <person name="Wrobel A."/>
            <person name="Rasinkangas P."/>
            <person name="Parkhill J."/>
            <person name="Rea M.C."/>
            <person name="O'Sullivan O."/>
            <person name="Ritari J."/>
            <person name="Douillard F.P."/>
            <person name="Paul Ross R."/>
            <person name="Yang R."/>
            <person name="Briner A.E."/>
            <person name="Felis G.E."/>
            <person name="de Vos W.M."/>
            <person name="Barrangou R."/>
            <person name="Klaenhammer T.R."/>
            <person name="Caufield P.W."/>
            <person name="Cui Y."/>
            <person name="Zhang H."/>
            <person name="O'Toole P.W."/>
        </authorList>
    </citation>
    <scope>NUCLEOTIDE SEQUENCE [LARGE SCALE GENOMIC DNA]</scope>
    <source>
        <strain evidence="1 2">JCM 15530</strain>
    </source>
</reference>
<dbReference type="EMBL" id="AZCX01000006">
    <property type="protein sequence ID" value="KRK47716.1"/>
    <property type="molecule type" value="Genomic_DNA"/>
</dbReference>
<accession>A0A0R1HV67</accession>
<sequence length="53" mass="6596">MELLPQKYIINSQYTPIRDQMFADKYDMKFKNSHEWRIAIVDRLTKYRETLKQ</sequence>
<dbReference type="AlphaFoldDB" id="A0A0R1HV67"/>
<evidence type="ECO:0000313" key="1">
    <source>
        <dbReference type="EMBL" id="KRK47716.1"/>
    </source>
</evidence>
<organism evidence="1 2">
    <name type="scientific">Secundilactobacillus kimchicus JCM 15530</name>
    <dbReference type="NCBI Taxonomy" id="1302272"/>
    <lineage>
        <taxon>Bacteria</taxon>
        <taxon>Bacillati</taxon>
        <taxon>Bacillota</taxon>
        <taxon>Bacilli</taxon>
        <taxon>Lactobacillales</taxon>
        <taxon>Lactobacillaceae</taxon>
        <taxon>Secundilactobacillus</taxon>
    </lineage>
</organism>